<feature type="transmembrane region" description="Helical" evidence="1">
    <location>
        <begin position="77"/>
        <end position="96"/>
    </location>
</feature>
<protein>
    <submittedName>
        <fullName evidence="3">Oac</fullName>
    </submittedName>
</protein>
<dbReference type="Pfam" id="PF01757">
    <property type="entry name" value="Acyl_transf_3"/>
    <property type="match status" value="1"/>
</dbReference>
<name>A0A2D0WWF4_9ENTR</name>
<feature type="transmembrane region" description="Helical" evidence="1">
    <location>
        <begin position="243"/>
        <end position="263"/>
    </location>
</feature>
<sequence>MHKSNCFDTARLVAAMMVLVSHHYALSGQPEPYLFGFESAGGIAVIIFFSISGYLISKSAIRSDSFIDFMAKRARRIFPALVPCSILTYFLFGWILNDFSAEYFSHDIVRKTISSIFMSQAPDADITSHLIHAGINGSLWTLPLEFLCYIITGVAVALLKNGKAFIVILLVFVSLSLIGSVSENRDVMFSIPLWLYPLRGLAFFFGATMAMYEKSWNVSNVKITVVSLLAMYAYASYGKGIDYTMTCYILVSFSTIAICTSVGDPLVKGRFDYSYGVYIYAFPVQQVVINTLHMGFYPSMLLSAVTVLFLSHLSWNLVEKRFLTRSSPKLSLD</sequence>
<keyword evidence="1" id="KW-0472">Membrane</keyword>
<keyword evidence="1" id="KW-0812">Transmembrane</keyword>
<dbReference type="GO" id="GO:0016020">
    <property type="term" value="C:membrane"/>
    <property type="evidence" value="ECO:0007669"/>
    <property type="project" value="TreeGrafter"/>
</dbReference>
<reference evidence="3" key="1">
    <citation type="journal article" date="2017" name="Clin. Vaccine Immunol.">
        <title>Stable chromosomal expression of Shigella flexneri 2a and 3a O-antigens in the live Salmonella oral vaccine vector Ty21a.</title>
        <authorList>
            <person name="Dharmasena M.N."/>
            <person name="Osorio M."/>
            <person name="Takeda K."/>
            <person name="Stibitz S."/>
            <person name="Kopecko D.J."/>
        </authorList>
    </citation>
    <scope>NUCLEOTIDE SEQUENCE</scope>
</reference>
<dbReference type="PANTHER" id="PTHR23028:SF53">
    <property type="entry name" value="ACYL_TRANSF_3 DOMAIN-CONTAINING PROTEIN"/>
    <property type="match status" value="1"/>
</dbReference>
<feature type="transmembrane region" description="Helical" evidence="1">
    <location>
        <begin position="164"/>
        <end position="181"/>
    </location>
</feature>
<dbReference type="InterPro" id="IPR050879">
    <property type="entry name" value="Acyltransferase_3"/>
</dbReference>
<dbReference type="GO" id="GO:0016747">
    <property type="term" value="F:acyltransferase activity, transferring groups other than amino-acyl groups"/>
    <property type="evidence" value="ECO:0007669"/>
    <property type="project" value="InterPro"/>
</dbReference>
<feature type="transmembrane region" description="Helical" evidence="1">
    <location>
        <begin position="139"/>
        <end position="159"/>
    </location>
</feature>
<keyword evidence="1" id="KW-1133">Transmembrane helix</keyword>
<feature type="transmembrane region" description="Helical" evidence="1">
    <location>
        <begin position="33"/>
        <end position="56"/>
    </location>
</feature>
<dbReference type="EMBL" id="KT988057">
    <property type="protein sequence ID" value="ARS43308.1"/>
    <property type="molecule type" value="Genomic_DNA"/>
</dbReference>
<gene>
    <name evidence="3" type="primary">oac</name>
</gene>
<evidence type="ECO:0000313" key="3">
    <source>
        <dbReference type="EMBL" id="ARS43308.1"/>
    </source>
</evidence>
<dbReference type="InterPro" id="IPR002656">
    <property type="entry name" value="Acyl_transf_3_dom"/>
</dbReference>
<evidence type="ECO:0000256" key="1">
    <source>
        <dbReference type="SAM" id="Phobius"/>
    </source>
</evidence>
<feature type="transmembrane region" description="Helical" evidence="1">
    <location>
        <begin position="193"/>
        <end position="212"/>
    </location>
</feature>
<dbReference type="PANTHER" id="PTHR23028">
    <property type="entry name" value="ACETYLTRANSFERASE"/>
    <property type="match status" value="1"/>
</dbReference>
<feature type="domain" description="Acyltransferase 3" evidence="2">
    <location>
        <begin position="6"/>
        <end position="308"/>
    </location>
</feature>
<organism evidence="3">
    <name type="scientific">Salmonella enterica subsp. enterica serovar Typhi x Shigella flexneri 3a</name>
    <dbReference type="NCBI Taxonomy" id="1985424"/>
    <lineage>
        <taxon>Bacteria</taxon>
        <taxon>Pseudomonadati</taxon>
        <taxon>Pseudomonadota</taxon>
        <taxon>Gammaproteobacteria</taxon>
        <taxon>Enterobacterales</taxon>
        <taxon>Enterobacteriaceae</taxon>
    </lineage>
</organism>
<dbReference type="GO" id="GO:0009103">
    <property type="term" value="P:lipopolysaccharide biosynthetic process"/>
    <property type="evidence" value="ECO:0007669"/>
    <property type="project" value="TreeGrafter"/>
</dbReference>
<proteinExistence type="predicted"/>
<evidence type="ECO:0000259" key="2">
    <source>
        <dbReference type="Pfam" id="PF01757"/>
    </source>
</evidence>
<accession>A0A2D0WWF4</accession>
<feature type="transmembrane region" description="Helical" evidence="1">
    <location>
        <begin position="219"/>
        <end position="237"/>
    </location>
</feature>
<dbReference type="AlphaFoldDB" id="A0A2D0WWF4"/>